<dbReference type="PANTHER" id="PTHR21497">
    <property type="entry name" value="UBIQUITIN LIGASE E3 ALPHA-RELATED"/>
    <property type="match status" value="1"/>
</dbReference>
<feature type="region of interest" description="Disordered" evidence="11">
    <location>
        <begin position="1534"/>
        <end position="1553"/>
    </location>
</feature>
<evidence type="ECO:0000256" key="11">
    <source>
        <dbReference type="SAM" id="MobiDB-lite"/>
    </source>
</evidence>
<evidence type="ECO:0000313" key="13">
    <source>
        <dbReference type="EMBL" id="GMH52188.1"/>
    </source>
</evidence>
<protein>
    <recommendedName>
        <fullName evidence="10">E3 ubiquitin-protein ligase</fullName>
        <ecNumber evidence="10">2.3.2.27</ecNumber>
    </recommendedName>
</protein>
<comment type="similarity">
    <text evidence="8 10">Belongs to the E3 ubiquitin-protein ligase UBR1-like family.</text>
</comment>
<feature type="compositionally biased region" description="Low complexity" evidence="11">
    <location>
        <begin position="30"/>
        <end position="55"/>
    </location>
</feature>
<feature type="region of interest" description="Disordered" evidence="11">
    <location>
        <begin position="111"/>
        <end position="185"/>
    </location>
</feature>
<dbReference type="InterPro" id="IPR039164">
    <property type="entry name" value="UBR1-like"/>
</dbReference>
<feature type="domain" description="UBR-type" evidence="12">
    <location>
        <begin position="326"/>
        <end position="397"/>
    </location>
</feature>
<feature type="region of interest" description="Disordered" evidence="11">
    <location>
        <begin position="1239"/>
        <end position="1264"/>
    </location>
</feature>
<reference evidence="14" key="1">
    <citation type="journal article" date="2023" name="Commun. Biol.">
        <title>Genome analysis of Parmales, the sister group of diatoms, reveals the evolutionary specialization of diatoms from phago-mixotrophs to photoautotrophs.</title>
        <authorList>
            <person name="Ban H."/>
            <person name="Sato S."/>
            <person name="Yoshikawa S."/>
            <person name="Yamada K."/>
            <person name="Nakamura Y."/>
            <person name="Ichinomiya M."/>
            <person name="Sato N."/>
            <person name="Blanc-Mathieu R."/>
            <person name="Endo H."/>
            <person name="Kuwata A."/>
            <person name="Ogata H."/>
        </authorList>
    </citation>
    <scope>NUCLEOTIDE SEQUENCE [LARGE SCALE GENOMIC DNA]</scope>
    <source>
        <strain evidence="14">NIES 3701</strain>
    </source>
</reference>
<comment type="function">
    <text evidence="10">Ubiquitin ligase protein which is a component of the N-end rule pathway. Recognizes and binds to proteins bearing specific N-terminal residues that are destabilizing according to the N-end rule, leading to their ubiquitination and subsequent degradation.</text>
</comment>
<dbReference type="SMART" id="SM00396">
    <property type="entry name" value="ZnF_UBR1"/>
    <property type="match status" value="1"/>
</dbReference>
<dbReference type="Gene3D" id="2.10.110.30">
    <property type="match status" value="1"/>
</dbReference>
<evidence type="ECO:0000256" key="9">
    <source>
        <dbReference type="PROSITE-ProRule" id="PRU00508"/>
    </source>
</evidence>
<feature type="region of interest" description="Disordered" evidence="11">
    <location>
        <begin position="722"/>
        <end position="742"/>
    </location>
</feature>
<comment type="caution">
    <text evidence="13">The sequence shown here is derived from an EMBL/GenBank/DDBJ whole genome shotgun (WGS) entry which is preliminary data.</text>
</comment>
<comment type="catalytic activity">
    <reaction evidence="1 10">
        <text>S-ubiquitinyl-[E2 ubiquitin-conjugating enzyme]-L-cysteine + [acceptor protein]-L-lysine = [E2 ubiquitin-conjugating enzyme]-L-cysteine + N(6)-ubiquitinyl-[acceptor protein]-L-lysine.</text>
        <dbReference type="EC" id="2.3.2.27"/>
    </reaction>
</comment>
<dbReference type="CDD" id="cd19673">
    <property type="entry name" value="UBR-box_UBR3"/>
    <property type="match status" value="1"/>
</dbReference>
<evidence type="ECO:0000256" key="4">
    <source>
        <dbReference type="ARBA" id="ARBA00022723"/>
    </source>
</evidence>
<feature type="compositionally biased region" description="Basic and acidic residues" evidence="11">
    <location>
        <begin position="253"/>
        <end position="264"/>
    </location>
</feature>
<feature type="compositionally biased region" description="Acidic residues" evidence="11">
    <location>
        <begin position="119"/>
        <end position="136"/>
    </location>
</feature>
<evidence type="ECO:0000313" key="14">
    <source>
        <dbReference type="Proteomes" id="UP001165085"/>
    </source>
</evidence>
<evidence type="ECO:0000256" key="5">
    <source>
        <dbReference type="ARBA" id="ARBA00022771"/>
    </source>
</evidence>
<dbReference type="Pfam" id="PF02207">
    <property type="entry name" value="zf-UBR"/>
    <property type="match status" value="1"/>
</dbReference>
<dbReference type="EC" id="2.3.2.27" evidence="10"/>
<dbReference type="InterPro" id="IPR003126">
    <property type="entry name" value="Znf_UBR"/>
</dbReference>
<dbReference type="FunFam" id="2.10.110.30:FF:000002">
    <property type="entry name" value="Putative e3 ubiquitin-protein ligase ubr3"/>
    <property type="match status" value="1"/>
</dbReference>
<dbReference type="GO" id="GO:0071596">
    <property type="term" value="P:ubiquitin-dependent protein catabolic process via the N-end rule pathway"/>
    <property type="evidence" value="ECO:0007669"/>
    <property type="project" value="UniProtKB-UniRule"/>
</dbReference>
<evidence type="ECO:0000256" key="10">
    <source>
        <dbReference type="RuleBase" id="RU366018"/>
    </source>
</evidence>
<dbReference type="GO" id="GO:0008270">
    <property type="term" value="F:zinc ion binding"/>
    <property type="evidence" value="ECO:0007669"/>
    <property type="project" value="UniProtKB-UniRule"/>
</dbReference>
<feature type="region of interest" description="Disordered" evidence="11">
    <location>
        <begin position="1587"/>
        <end position="1634"/>
    </location>
</feature>
<dbReference type="OrthoDB" id="42752at2759"/>
<comment type="pathway">
    <text evidence="2 10">Protein modification; protein ubiquitination.</text>
</comment>
<evidence type="ECO:0000259" key="12">
    <source>
        <dbReference type="PROSITE" id="PS51157"/>
    </source>
</evidence>
<proteinExistence type="inferred from homology"/>
<gene>
    <name evidence="13" type="ORF">TrST_g7412</name>
</gene>
<evidence type="ECO:0000256" key="8">
    <source>
        <dbReference type="ARBA" id="ARBA00046341"/>
    </source>
</evidence>
<keyword evidence="3 10" id="KW-0808">Transferase</keyword>
<dbReference type="Pfam" id="PF18995">
    <property type="entry name" value="PRT6_C"/>
    <property type="match status" value="1"/>
</dbReference>
<feature type="compositionally biased region" description="Polar residues" evidence="11">
    <location>
        <begin position="157"/>
        <end position="179"/>
    </location>
</feature>
<keyword evidence="7 10" id="KW-0862">Zinc</keyword>
<evidence type="ECO:0000256" key="7">
    <source>
        <dbReference type="ARBA" id="ARBA00022833"/>
    </source>
</evidence>
<feature type="region of interest" description="Disordered" evidence="11">
    <location>
        <begin position="1"/>
        <end position="55"/>
    </location>
</feature>
<dbReference type="GO" id="GO:0061630">
    <property type="term" value="F:ubiquitin protein ligase activity"/>
    <property type="evidence" value="ECO:0007669"/>
    <property type="project" value="UniProtKB-UniRule"/>
</dbReference>
<dbReference type="Proteomes" id="UP001165085">
    <property type="component" value="Unassembled WGS sequence"/>
</dbReference>
<organism evidence="13 14">
    <name type="scientific">Triparma strigata</name>
    <dbReference type="NCBI Taxonomy" id="1606541"/>
    <lineage>
        <taxon>Eukaryota</taxon>
        <taxon>Sar</taxon>
        <taxon>Stramenopiles</taxon>
        <taxon>Ochrophyta</taxon>
        <taxon>Bolidophyceae</taxon>
        <taxon>Parmales</taxon>
        <taxon>Triparmaceae</taxon>
        <taxon>Triparma</taxon>
    </lineage>
</organism>
<evidence type="ECO:0000256" key="3">
    <source>
        <dbReference type="ARBA" id="ARBA00022679"/>
    </source>
</evidence>
<accession>A0A9W7DR62</accession>
<feature type="region of interest" description="Disordered" evidence="11">
    <location>
        <begin position="242"/>
        <end position="264"/>
    </location>
</feature>
<keyword evidence="6 10" id="KW-0833">Ubl conjugation pathway</keyword>
<keyword evidence="4 10" id="KW-0479">Metal-binding</keyword>
<dbReference type="PANTHER" id="PTHR21497:SF24">
    <property type="entry name" value="E3 UBIQUITIN-PROTEIN LIGASE UBR1"/>
    <property type="match status" value="1"/>
</dbReference>
<keyword evidence="5 10" id="KW-0863">Zinc-finger</keyword>
<dbReference type="EMBL" id="BRXY01000009">
    <property type="protein sequence ID" value="GMH52188.1"/>
    <property type="molecule type" value="Genomic_DNA"/>
</dbReference>
<evidence type="ECO:0000256" key="2">
    <source>
        <dbReference type="ARBA" id="ARBA00004906"/>
    </source>
</evidence>
<evidence type="ECO:0000256" key="6">
    <source>
        <dbReference type="ARBA" id="ARBA00022786"/>
    </source>
</evidence>
<dbReference type="GO" id="GO:0005737">
    <property type="term" value="C:cytoplasm"/>
    <property type="evidence" value="ECO:0007669"/>
    <property type="project" value="TreeGrafter"/>
</dbReference>
<dbReference type="GO" id="GO:0000151">
    <property type="term" value="C:ubiquitin ligase complex"/>
    <property type="evidence" value="ECO:0007669"/>
    <property type="project" value="TreeGrafter"/>
</dbReference>
<dbReference type="GO" id="GO:0016567">
    <property type="term" value="P:protein ubiquitination"/>
    <property type="evidence" value="ECO:0007669"/>
    <property type="project" value="UniProtKB-UniRule"/>
</dbReference>
<dbReference type="PROSITE" id="PS51157">
    <property type="entry name" value="ZF_UBR"/>
    <property type="match status" value="1"/>
</dbReference>
<name>A0A9W7DR62_9STRA</name>
<sequence>MDSDSSPPASGHPTTPPSRTPARLKRQKTSPASNSSNPSEPAITSLPPAPPTALNNLTEAQQQVHTSPDALLLEYEKLLKQFSDSYSENSAKNHKITKCIVARTRFLRDEGKRKKDDANKEDEDDLEDVQSDEEYDMSGCEEALFNFGMKGGRGSEPSRNSTDYNPNTANTTHPQSSAPPNFRGRDIFLRPALPHQLTFLPSDFPHKYLTPKTIDYISIKYVTRIEDFAELLAASIHPLTGPRTHCTNPSELHGNDEKNSSQEDRIDNVQRLLSSILYRYYIKNFSQTHTPPPSLHPQNWEFPPSLLHLLSEISSQYPPTAPPKNQPCGYIFQPGDIAWNCRTCQSDPTCVLCDQCFRDSDHKGHEVLFHRTQPGGCCDCGDTDAWKVEGCCDKHRPAKGAQSLTYEDLLKECSNDGKECLNRFGGDFKEVLKTFITTIMGQIANAGHTARGSNCKLTWNYQISSEITKVRLCSPNAPFSYHPKIQRLIDLGLPPPDPWSFSTDIFPPGYDISVMIKNDDVHTYSDVTSALYGSKIRYTKDMKEAKILTGEVDKIGEVCVQSFKEFTSANFCFDHFNVTSGLFTSTLSSLQIDASRLSYSLIESLLPLLGLPFVSYSLCDYLTSPLPPLYPSTPSPTPPSPSWFTSLSTYAYSVSYSVSVSESSSEYKVTDTDFRPFYADGIQSCLKPWETEGIDNSSNNDIYGFYEQYQVIYRRIIGDDYVPNEPTNPPNPKPEFKTSNNSPHFEDVTLTPTLHLLLSDSYFLKEARGSLHNLYLSLLTLPRLKKALGESVKISYKLLSSEFTAGVGCDETGVFFSNVQIFTNSSLVKFLNSPSSLGSFSLSDIVLSCINKVILGGNHTMIKQDIEEYGIERYTGSDKAISPTKFMSDGFLKSRCFLFRRVPSLIRDLEYIFESTSLNTVSLNTSNSTIDEFCDLLKLSQGCNPQCRQTTPSHVLFEDQYWVQALSHDLSLGGISNAICKDDKVWGGLVRKLKDWVYRKDLLPHPDDYSYLTVFKLQAVHANALKNGPSPLKSSYYPNLKSSPLTLSNDFVRNFGDDHIAFPFDGMSGEHVLFHLPVNRALGHCLREFCEKTDSEEPQLLENFSLTRHIETSCAHDLYPKIAYDNAAPLTTTEIKEFKIKIATCLVKQAIVDFPIRAVVAWRQIAEARMWRRNGNAAYQLALNYATPPLCRSLRDLDFLLIQFSAGGNNDAALGAEKLWRLFIDRSGLHGYATDLVISDPDSKTPGSEYQSPPKPQDKDHPPTMMLNFFETMNQIVTELPLPPNSENNIRHTIRREIIHYICSADSQRLSRADIASAAINGVTVNEGDAPSDFMTVFDEVLHEIVVNQKYTMKPELFNEYDPSFYHTSKAKHQSAMEKVSIERKDKICPLVMRLKKSHKLFAKTRDLLKVAGSFEAVRRWLLFAILGGEFTPSEEKNRNFSPKTIQESPVSILEVLQFCTLQFHEVFASSASARPEAVKAYLTGITTNMPTLAPDAWIFRQLPTSDPHGLRPSVLGMLGILYEFFVCADGENKQPSNHGGAQPQNSGEDHNSGARELVISGLTWLLRAVQVLMDEPTLEFEAISSKVQGGRRASSTHPQTKRFPDLPSLWPAEQESPDKIDADGAADGGSAKKKQYKAAQAKAMARIKAQQSKFSATLTPDALDQTEDEDECIICRCSNNEPLAYIGHVQRCRVARNLNRSTEKLNVVVGTLGCQLRATKDMKSEKVHLAPMGSHLYVVEEANNNENPLQSRRTLVEDKEGHRGWASFESSSGYEIVRSAQEVSWRGRWGSTRPLIKTCGHIAHTSCVETHILSLHQKAVDGTQYAGMFSANISQGEFLCPLCHSISNTLIPKATEPAPDGDVVKDEETLKILQRTAQEFRRSLIEAVSPSWAPTISPKNSDSLHPLTTVWDAADLTPSRGLLVAFSAVGHSAASSVLNFDFNFEDLKKTVDAVKLMLLVEDKNKLIGNVLTDKFGSKGLPQAANPSTFRGPCSWVYQGQEGDEGQHFNTCLQTYLASMPVICSRDGSLPKACSARWALSTAYWLEKPATADPLAITLNPNPLEDANAKMLPPFSVWPKVVAATAEEDGQGYLRVLEALKSEGPKLAQDDRMLLGAIWPLLPVLAWDLTTLAGAEFSLQRIGGDKVEGKEMIEKLILARICQILYIEDWNEDPLVAEAFTNFVESGHYKLNYMLKVNSSSLSTYLLSTALLPYIKVFVFIARSALGEGEGWLQTSFVEDLMYVEDAEEAMTMLDLDLGDFLRWALVDVSSDKPFAALSAQAKIWRDEGLAFRKVQVIHLDSNDLNLRSEKITNFIEEKMVKDMGLEDPVVRLTSMRNAGIISSSEMEEGIEELRLAEPMDVDAGPVDTGEQAKLRKEKWCLEQVKTRLENNNAYTQHLSVKRVMKTSGVLPDRSHLLSVSPSMDAQPFISLPEMYVDLYNYVTRLEHVQEGEKESKNEWAICLLTGAVVKAGKSDNKKDCGACTSFARSNGSGIGVFFLTSKAQVLLISDDKSAYWKSIYLDSYGEEDPGLRRGRPLFLNAPRLRELTELYLKSEIVKEVASIRGNSDRVVRSNWY</sequence>
<feature type="zinc finger region" description="UBR-type" evidence="9">
    <location>
        <begin position="326"/>
        <end position="397"/>
    </location>
</feature>
<keyword evidence="14" id="KW-1185">Reference proteome</keyword>
<evidence type="ECO:0000256" key="1">
    <source>
        <dbReference type="ARBA" id="ARBA00000900"/>
    </source>
</evidence>
<feature type="compositionally biased region" description="Polar residues" evidence="11">
    <location>
        <begin position="1534"/>
        <end position="1547"/>
    </location>
</feature>
<dbReference type="InterPro" id="IPR044046">
    <property type="entry name" value="E3_ligase_UBR-like_C"/>
</dbReference>